<proteinExistence type="predicted"/>
<dbReference type="Gene3D" id="3.40.50.2300">
    <property type="match status" value="1"/>
</dbReference>
<dbReference type="OrthoDB" id="279132at2"/>
<dbReference type="SUPFAM" id="SSF52172">
    <property type="entry name" value="CheY-like"/>
    <property type="match status" value="1"/>
</dbReference>
<sequence length="126" mass="14124">MPKRVLNVGQCAPDHGSITHFIESSFDAKVDRGHLLKDSLEKLGANDYALVLVNRKLDADYSDGIEIIKHLKADERFRDLPCMLVSNYPEWQEKAVEAGAAPGFGKSELRQQQTREKLATILDSRS</sequence>
<organism evidence="1 2">
    <name type="scientific">Kolteria novifilia</name>
    <dbReference type="NCBI Taxonomy" id="2527975"/>
    <lineage>
        <taxon>Bacteria</taxon>
        <taxon>Pseudomonadati</taxon>
        <taxon>Planctomycetota</taxon>
        <taxon>Planctomycetia</taxon>
        <taxon>Kolteriales</taxon>
        <taxon>Kolteriaceae</taxon>
        <taxon>Kolteria</taxon>
    </lineage>
</organism>
<keyword evidence="2" id="KW-1185">Reference proteome</keyword>
<reference evidence="1 2" key="1">
    <citation type="submission" date="2019-02" db="EMBL/GenBank/DDBJ databases">
        <title>Deep-cultivation of Planctomycetes and their phenomic and genomic characterization uncovers novel biology.</title>
        <authorList>
            <person name="Wiegand S."/>
            <person name="Jogler M."/>
            <person name="Boedeker C."/>
            <person name="Pinto D."/>
            <person name="Vollmers J."/>
            <person name="Rivas-Marin E."/>
            <person name="Kohn T."/>
            <person name="Peeters S.H."/>
            <person name="Heuer A."/>
            <person name="Rast P."/>
            <person name="Oberbeckmann S."/>
            <person name="Bunk B."/>
            <person name="Jeske O."/>
            <person name="Meyerdierks A."/>
            <person name="Storesund J.E."/>
            <person name="Kallscheuer N."/>
            <person name="Luecker S."/>
            <person name="Lage O.M."/>
            <person name="Pohl T."/>
            <person name="Merkel B.J."/>
            <person name="Hornburger P."/>
            <person name="Mueller R.-W."/>
            <person name="Bruemmer F."/>
            <person name="Labrenz M."/>
            <person name="Spormann A.M."/>
            <person name="Op den Camp H."/>
            <person name="Overmann J."/>
            <person name="Amann R."/>
            <person name="Jetten M.S.M."/>
            <person name="Mascher T."/>
            <person name="Medema M.H."/>
            <person name="Devos D.P."/>
            <person name="Kaster A.-K."/>
            <person name="Ovreas L."/>
            <person name="Rohde M."/>
            <person name="Galperin M.Y."/>
            <person name="Jogler C."/>
        </authorList>
    </citation>
    <scope>NUCLEOTIDE SEQUENCE [LARGE SCALE GENOMIC DNA]</scope>
    <source>
        <strain evidence="1 2">Pan216</strain>
    </source>
</reference>
<dbReference type="KEGG" id="knv:Pan216_57600"/>
<dbReference type="RefSeq" id="WP_145263364.1">
    <property type="nucleotide sequence ID" value="NZ_CP036279.1"/>
</dbReference>
<protein>
    <recommendedName>
        <fullName evidence="3">Response regulatory domain-containing protein</fullName>
    </recommendedName>
</protein>
<dbReference type="AlphaFoldDB" id="A0A518BD25"/>
<accession>A0A518BD25</accession>
<evidence type="ECO:0008006" key="3">
    <source>
        <dbReference type="Google" id="ProtNLM"/>
    </source>
</evidence>
<dbReference type="Proteomes" id="UP000317093">
    <property type="component" value="Chromosome"/>
</dbReference>
<evidence type="ECO:0000313" key="2">
    <source>
        <dbReference type="Proteomes" id="UP000317093"/>
    </source>
</evidence>
<dbReference type="InterPro" id="IPR011006">
    <property type="entry name" value="CheY-like_superfamily"/>
</dbReference>
<name>A0A518BD25_9BACT</name>
<gene>
    <name evidence="1" type="ORF">Pan216_57600</name>
</gene>
<dbReference type="EMBL" id="CP036279">
    <property type="protein sequence ID" value="QDU64867.1"/>
    <property type="molecule type" value="Genomic_DNA"/>
</dbReference>
<evidence type="ECO:0000313" key="1">
    <source>
        <dbReference type="EMBL" id="QDU64867.1"/>
    </source>
</evidence>